<feature type="domain" description="Nucleotidyl transferase" evidence="3">
    <location>
        <begin position="10"/>
        <end position="196"/>
    </location>
</feature>
<dbReference type="Gene3D" id="3.90.550.10">
    <property type="entry name" value="Spore Coat Polysaccharide Biosynthesis Protein SpsA, Chain A"/>
    <property type="match status" value="2"/>
</dbReference>
<proteinExistence type="predicted"/>
<keyword evidence="2" id="KW-0548">Nucleotidyltransferase</keyword>
<name>A0A4P7UF22_DESDE</name>
<dbReference type="InterPro" id="IPR029044">
    <property type="entry name" value="Nucleotide-diphossugar_trans"/>
</dbReference>
<evidence type="ECO:0000256" key="1">
    <source>
        <dbReference type="ARBA" id="ARBA00022679"/>
    </source>
</evidence>
<dbReference type="OrthoDB" id="9788272at2"/>
<organism evidence="4 5">
    <name type="scientific">Desulfovibrio desulfuricans</name>
    <dbReference type="NCBI Taxonomy" id="876"/>
    <lineage>
        <taxon>Bacteria</taxon>
        <taxon>Pseudomonadati</taxon>
        <taxon>Thermodesulfobacteriota</taxon>
        <taxon>Desulfovibrionia</taxon>
        <taxon>Desulfovibrionales</taxon>
        <taxon>Desulfovibrionaceae</taxon>
        <taxon>Desulfovibrio</taxon>
    </lineage>
</organism>
<dbReference type="InterPro" id="IPR050065">
    <property type="entry name" value="GlmU-like"/>
</dbReference>
<dbReference type="Pfam" id="PF00483">
    <property type="entry name" value="NTP_transferase"/>
    <property type="match status" value="1"/>
</dbReference>
<protein>
    <recommendedName>
        <fullName evidence="3">Nucleotidyl transferase domain-containing protein</fullName>
    </recommendedName>
</protein>
<dbReference type="GO" id="GO:0016779">
    <property type="term" value="F:nucleotidyltransferase activity"/>
    <property type="evidence" value="ECO:0007669"/>
    <property type="project" value="UniProtKB-KW"/>
</dbReference>
<evidence type="ECO:0000313" key="5">
    <source>
        <dbReference type="Proteomes" id="UP000297065"/>
    </source>
</evidence>
<dbReference type="InterPro" id="IPR005835">
    <property type="entry name" value="NTP_transferase_dom"/>
</dbReference>
<accession>A0A4P7UF22</accession>
<dbReference type="SUPFAM" id="SSF53448">
    <property type="entry name" value="Nucleotide-diphospho-sugar transferases"/>
    <property type="match status" value="2"/>
</dbReference>
<sequence>MQWQIVIPMSGFGERFRKAGYTRPKPLIEVDGKPIIAHVLDLFPGEVDVHCICNSEHLANDSWDMKGILHHYCPTVTVHSIAPHKRGPVHTVASIMDALDPERPVAVNYCDFTGQWDWAGFKKFMQNTRCDGAVICYTGFHPHMLACTRFAYCKTDGTDRVLAIQEKQPYTDTPMQEWASCGTYCFASGALLRQAYSSTLSRDDLLLNGEYYSSLAYRPLLERGCNIRVFPMDAFCQWGTPEDLADWRTQTHAVRLGGRPQARPDVAGTTLIPMAGMGSRFADAGYATPKPLIEVNGTPMALAAWADLPRTPANVFALRKDMPGASDIAKRLEAEIPATKLVWLDAPTDGQARTCLLALPAVADKDAPLTVGACDNGLRYNAKAFEMLWAEQKPDVVVWTMRGHSGAVRHPEYYGWVDADAQGNVRRVSVKKPLAAPATDPIITGAFTFRTAQIFEQAAQRMIERNRLVNGEFYVDECINDAIDLGFTVRLFDVDAYLCWGTPDDLQTWEYWARYLRRAHE</sequence>
<dbReference type="EMBL" id="CP036295">
    <property type="protein sequence ID" value="QCC84465.1"/>
    <property type="molecule type" value="Genomic_DNA"/>
</dbReference>
<dbReference type="RefSeq" id="WP_136398714.1">
    <property type="nucleotide sequence ID" value="NZ_CP036295.1"/>
</dbReference>
<evidence type="ECO:0000313" key="4">
    <source>
        <dbReference type="EMBL" id="QCC84465.1"/>
    </source>
</evidence>
<dbReference type="AlphaFoldDB" id="A0A4P7UF22"/>
<evidence type="ECO:0000256" key="2">
    <source>
        <dbReference type="ARBA" id="ARBA00022695"/>
    </source>
</evidence>
<reference evidence="4 5" key="1">
    <citation type="submission" date="2019-02" db="EMBL/GenBank/DDBJ databases">
        <title>Complete Genome Sequence of Desulfovibrio desulfuricans IC1, a Sulfonate Utilizing Anaerobe.</title>
        <authorList>
            <person name="Day L.A."/>
            <person name="De Leon K.B."/>
            <person name="Wall J.D."/>
        </authorList>
    </citation>
    <scope>NUCLEOTIDE SEQUENCE [LARGE SCALE GENOMIC DNA]</scope>
    <source>
        <strain evidence="4 5">IC1</strain>
    </source>
</reference>
<keyword evidence="1" id="KW-0808">Transferase</keyword>
<dbReference type="Proteomes" id="UP000297065">
    <property type="component" value="Chromosome"/>
</dbReference>
<gene>
    <name evidence="4" type="ORF">DDIC_00935</name>
</gene>
<dbReference type="PANTHER" id="PTHR43584:SF8">
    <property type="entry name" value="N-ACETYLMURAMATE ALPHA-1-PHOSPHATE URIDYLYLTRANSFERASE"/>
    <property type="match status" value="1"/>
</dbReference>
<dbReference type="PANTHER" id="PTHR43584">
    <property type="entry name" value="NUCLEOTIDYL TRANSFERASE"/>
    <property type="match status" value="1"/>
</dbReference>
<evidence type="ECO:0000259" key="3">
    <source>
        <dbReference type="Pfam" id="PF00483"/>
    </source>
</evidence>